<dbReference type="OrthoDB" id="2668416at2759"/>
<evidence type="ECO:0000256" key="4">
    <source>
        <dbReference type="ARBA" id="ARBA00022722"/>
    </source>
</evidence>
<keyword evidence="7" id="KW-0539">Nucleus</keyword>
<dbReference type="PANTHER" id="PTHR22930:SF236">
    <property type="entry name" value="PROTEIN ALP1-LIKE-RELATED"/>
    <property type="match status" value="1"/>
</dbReference>
<keyword evidence="10" id="KW-1185">Reference proteome</keyword>
<evidence type="ECO:0000259" key="8">
    <source>
        <dbReference type="Pfam" id="PF13359"/>
    </source>
</evidence>
<dbReference type="Pfam" id="PF13359">
    <property type="entry name" value="DDE_Tnp_4"/>
    <property type="match status" value="1"/>
</dbReference>
<dbReference type="InterPro" id="IPR027806">
    <property type="entry name" value="HARBI1_dom"/>
</dbReference>
<gene>
    <name evidence="9" type="ORF">JZ751_025132</name>
</gene>
<name>A0A8T2PGH8_9TELE</name>
<comment type="cofactor">
    <cofactor evidence="1">
        <name>a divalent metal cation</name>
        <dbReference type="ChEBI" id="CHEBI:60240"/>
    </cofactor>
</comment>
<protein>
    <recommendedName>
        <fullName evidence="8">DDE Tnp4 domain-containing protein</fullName>
    </recommendedName>
</protein>
<evidence type="ECO:0000256" key="2">
    <source>
        <dbReference type="ARBA" id="ARBA00004123"/>
    </source>
</evidence>
<comment type="similarity">
    <text evidence="3">Belongs to the HARBI1 family.</text>
</comment>
<evidence type="ECO:0000256" key="3">
    <source>
        <dbReference type="ARBA" id="ARBA00006958"/>
    </source>
</evidence>
<keyword evidence="6" id="KW-0378">Hydrolase</keyword>
<reference evidence="9" key="1">
    <citation type="thesis" date="2021" institute="BYU ScholarsArchive" country="Provo, UT, USA">
        <title>Applications of and Algorithms for Genome Assembly and Genomic Analyses with an Emphasis on Marine Teleosts.</title>
        <authorList>
            <person name="Pickett B.D."/>
        </authorList>
    </citation>
    <scope>NUCLEOTIDE SEQUENCE</scope>
    <source>
        <strain evidence="9">HI-2016</strain>
    </source>
</reference>
<keyword evidence="5" id="KW-0479">Metal-binding</keyword>
<organism evidence="9 10">
    <name type="scientific">Albula glossodonta</name>
    <name type="common">roundjaw bonefish</name>
    <dbReference type="NCBI Taxonomy" id="121402"/>
    <lineage>
        <taxon>Eukaryota</taxon>
        <taxon>Metazoa</taxon>
        <taxon>Chordata</taxon>
        <taxon>Craniata</taxon>
        <taxon>Vertebrata</taxon>
        <taxon>Euteleostomi</taxon>
        <taxon>Actinopterygii</taxon>
        <taxon>Neopterygii</taxon>
        <taxon>Teleostei</taxon>
        <taxon>Albuliformes</taxon>
        <taxon>Albulidae</taxon>
        <taxon>Albula</taxon>
    </lineage>
</organism>
<dbReference type="PANTHER" id="PTHR22930">
    <property type="match status" value="1"/>
</dbReference>
<dbReference type="EMBL" id="JAFBMS010000007">
    <property type="protein sequence ID" value="KAG9351240.1"/>
    <property type="molecule type" value="Genomic_DNA"/>
</dbReference>
<dbReference type="GO" id="GO:0004518">
    <property type="term" value="F:nuclease activity"/>
    <property type="evidence" value="ECO:0007669"/>
    <property type="project" value="UniProtKB-KW"/>
</dbReference>
<comment type="subcellular location">
    <subcellularLocation>
        <location evidence="2">Nucleus</location>
    </subcellularLocation>
</comment>
<proteinExistence type="inferred from homology"/>
<dbReference type="GO" id="GO:0046872">
    <property type="term" value="F:metal ion binding"/>
    <property type="evidence" value="ECO:0007669"/>
    <property type="project" value="UniProtKB-KW"/>
</dbReference>
<evidence type="ECO:0000313" key="9">
    <source>
        <dbReference type="EMBL" id="KAG9351240.1"/>
    </source>
</evidence>
<accession>A0A8T2PGH8</accession>
<dbReference type="GO" id="GO:0005634">
    <property type="term" value="C:nucleus"/>
    <property type="evidence" value="ECO:0007669"/>
    <property type="project" value="UniProtKB-SubCell"/>
</dbReference>
<evidence type="ECO:0000256" key="7">
    <source>
        <dbReference type="ARBA" id="ARBA00023242"/>
    </source>
</evidence>
<dbReference type="Proteomes" id="UP000824540">
    <property type="component" value="Unassembled WGS sequence"/>
</dbReference>
<evidence type="ECO:0000256" key="5">
    <source>
        <dbReference type="ARBA" id="ARBA00022723"/>
    </source>
</evidence>
<keyword evidence="4" id="KW-0540">Nuclease</keyword>
<evidence type="ECO:0000256" key="6">
    <source>
        <dbReference type="ARBA" id="ARBA00022801"/>
    </source>
</evidence>
<dbReference type="InterPro" id="IPR045249">
    <property type="entry name" value="HARBI1-like"/>
</dbReference>
<feature type="domain" description="DDE Tnp4" evidence="8">
    <location>
        <begin position="201"/>
        <end position="364"/>
    </location>
</feature>
<comment type="caution">
    <text evidence="9">The sequence shown here is derived from an EMBL/GenBank/DDBJ whole genome shotgun (WGS) entry which is preliminary data.</text>
</comment>
<dbReference type="AlphaFoldDB" id="A0A8T2PGH8"/>
<dbReference type="GO" id="GO:0016787">
    <property type="term" value="F:hydrolase activity"/>
    <property type="evidence" value="ECO:0007669"/>
    <property type="project" value="UniProtKB-KW"/>
</dbReference>
<evidence type="ECO:0000256" key="1">
    <source>
        <dbReference type="ARBA" id="ARBA00001968"/>
    </source>
</evidence>
<sequence length="452" mass="52453">MAREESARHLKALLVHLLRQRREEINNALVQRRNEIHRRIRHRKFLLQRMKRMRMIASSAHTRPWTITETTDWWERVVMKEFQPRDWLEKFRMSKDTFFLLCNKLEPRLARMNTNFRQALPLEKRVAVALWRLATNVEYRTISVLFGVGCSTVGQCVREVCHAIVLLLKSLYLRQPTEQELDETVRLFSMRWGFPHCVGVIDSLHIPIITPPNKTTHCWNRNGWHSVVLQGVVNGLGQFWDVCAGFPGSTEDVTILQNSTLWTTASEGGLSPQPPRNVLGQPLGYLLLGDSAYPLQNWLLKCYPETAQLTPRQRRFNYHLRHAHSVVENAFQRLRARWQCLHKRNDCRLDLVPTMILACCILHNMCEVHGDAFIEEWVEEVSQAECLQPSDTLPSYMDDPNAERVRSLLCDYFYQQQQQDGGHNADSLPYRSVASFLNSAETSAAAELLTLL</sequence>
<evidence type="ECO:0000313" key="10">
    <source>
        <dbReference type="Proteomes" id="UP000824540"/>
    </source>
</evidence>